<dbReference type="EMBL" id="AMFJ01021615">
    <property type="protein sequence ID" value="EKD66602.1"/>
    <property type="molecule type" value="Genomic_DNA"/>
</dbReference>
<protein>
    <submittedName>
        <fullName evidence="1">Uncharacterized protein</fullName>
    </submittedName>
</protein>
<evidence type="ECO:0000313" key="1">
    <source>
        <dbReference type="EMBL" id="EKD66602.1"/>
    </source>
</evidence>
<proteinExistence type="predicted"/>
<reference evidence="1" key="1">
    <citation type="journal article" date="2012" name="Science">
        <title>Fermentation, hydrogen, and sulfur metabolism in multiple uncultivated bacterial phyla.</title>
        <authorList>
            <person name="Wrighton K.C."/>
            <person name="Thomas B.C."/>
            <person name="Sharon I."/>
            <person name="Miller C.S."/>
            <person name="Castelle C.J."/>
            <person name="VerBerkmoes N.C."/>
            <person name="Wilkins M.J."/>
            <person name="Hettich R.L."/>
            <person name="Lipton M.S."/>
            <person name="Williams K.H."/>
            <person name="Long P.E."/>
            <person name="Banfield J.F."/>
        </authorList>
    </citation>
    <scope>NUCLEOTIDE SEQUENCE [LARGE SCALE GENOMIC DNA]</scope>
</reference>
<comment type="caution">
    <text evidence="1">The sequence shown here is derived from an EMBL/GenBank/DDBJ whole genome shotgun (WGS) entry which is preliminary data.</text>
</comment>
<dbReference type="AlphaFoldDB" id="K2AY03"/>
<accession>K2AY03</accession>
<gene>
    <name evidence="1" type="ORF">ACD_49C00029G0030</name>
</gene>
<sequence>MCIVLVTVFIEGIWRGKKPFLIVTIFFTWYAFSNQLTTTKIGDVDMEMYSKKDWKLAKKSVFIPLFFSSMDEEYFAVMKLAPRKIAVKVTIPDDPKSSWRGEQKLDKEIFVELQPLNYEARKKILGSGLWQVEVETTSKADAPEAIKIDVLKQLSLKPSDVNIKVSEIWS</sequence>
<organism evidence="1">
    <name type="scientific">uncultured bacterium</name>
    <name type="common">gcode 4</name>
    <dbReference type="NCBI Taxonomy" id="1234023"/>
    <lineage>
        <taxon>Bacteria</taxon>
        <taxon>environmental samples</taxon>
    </lineage>
</organism>
<name>K2AY03_9BACT</name>